<reference evidence="2" key="1">
    <citation type="submission" date="2022-07" db="EMBL/GenBank/DDBJ databases">
        <title>Fungi with potential for degradation of polypropylene.</title>
        <authorList>
            <person name="Gostincar C."/>
        </authorList>
    </citation>
    <scope>NUCLEOTIDE SEQUENCE</scope>
    <source>
        <strain evidence="2">EXF-13287</strain>
    </source>
</reference>
<dbReference type="AlphaFoldDB" id="A0AA38VG07"/>
<accession>A0AA38VG07</accession>
<sequence length="704" mass="76569">MQQGVFAPSTTSARNVAPRSGSIRPVLPSRSVTSETIEDTYVQFIMYCNPAVPPDTDTAALREAFQTPPKSGGKTFNTFLLFELIKQLEAKELKTWAELALKLGVEPPDQDKGQSSQKIQQYAVRLKRWMHSMHVDAFFEYLLDRPNVYWTDIPADQNPVCESGRDGVAAEDDMALRSLLPHIRPRRGRRKPEDDDLSKSPSQRPSMEPPPMGDDLASAHPMSVGAWSAHPDARGSVFLFPTSDALRLTTGMGQPSGPPWVGHSDTLQTPMTAYPQSAITPSTRQAFWADEPKSAITPSRAKMNKRHGAKVVSSAWRSGLGGTGKTRGRPRLNRDGNQDGPFSAFPSSEVPTFKIPQPVPPVQPQNNATRPHAQTPISGPPSLTLVTSPTAIQPPSAPTTPVVNSPTPTGPHLAQNPRPAKRSRLSLQVPERVGGEVRLATPPPVVMVNGQAPTTVDHPYFPDPSFASCGGPTTKPANTPQAAPPATHNNNTTHQSDGAPPPPPPQPAHTGVRFEDPTDRTNVDALEGFFVHEVLAADWFDAAGNPVPPAGVEEAWAMVHTVVENLLRAAGTKDAFLINLAALAGGKLLMSTTNLRIQRLEDGEERVRYRCSWELRLGDIRGTYSMDDTVEKKKFLGRKTGTRVEEGDGREGAVGRDEEGASAEEWQRKYVAMCEAVKKKDRDLAEMRLKVVQALKEPRGDGTS</sequence>
<feature type="compositionally biased region" description="Polar residues" evidence="1">
    <location>
        <begin position="1"/>
        <end position="14"/>
    </location>
</feature>
<dbReference type="Pfam" id="PF09441">
    <property type="entry name" value="Abp2"/>
    <property type="match status" value="1"/>
</dbReference>
<feature type="compositionally biased region" description="Polar residues" evidence="1">
    <location>
        <begin position="384"/>
        <end position="393"/>
    </location>
</feature>
<feature type="compositionally biased region" description="Basic and acidic residues" evidence="1">
    <location>
        <begin position="642"/>
        <end position="659"/>
    </location>
</feature>
<comment type="caution">
    <text evidence="2">The sequence shown here is derived from an EMBL/GenBank/DDBJ whole genome shotgun (WGS) entry which is preliminary data.</text>
</comment>
<feature type="compositionally biased region" description="Low complexity" evidence="1">
    <location>
        <begin position="399"/>
        <end position="411"/>
    </location>
</feature>
<feature type="compositionally biased region" description="Low complexity" evidence="1">
    <location>
        <begin position="476"/>
        <end position="495"/>
    </location>
</feature>
<dbReference type="InterPro" id="IPR018562">
    <property type="entry name" value="ARS-binding_2"/>
</dbReference>
<organism evidence="2 3">
    <name type="scientific">Coniochaeta hoffmannii</name>
    <dbReference type="NCBI Taxonomy" id="91930"/>
    <lineage>
        <taxon>Eukaryota</taxon>
        <taxon>Fungi</taxon>
        <taxon>Dikarya</taxon>
        <taxon>Ascomycota</taxon>
        <taxon>Pezizomycotina</taxon>
        <taxon>Sordariomycetes</taxon>
        <taxon>Sordariomycetidae</taxon>
        <taxon>Coniochaetales</taxon>
        <taxon>Coniochaetaceae</taxon>
        <taxon>Coniochaeta</taxon>
    </lineage>
</organism>
<feature type="region of interest" description="Disordered" evidence="1">
    <location>
        <begin position="300"/>
        <end position="434"/>
    </location>
</feature>
<evidence type="ECO:0000313" key="3">
    <source>
        <dbReference type="Proteomes" id="UP001174691"/>
    </source>
</evidence>
<feature type="region of interest" description="Disordered" evidence="1">
    <location>
        <begin position="178"/>
        <end position="220"/>
    </location>
</feature>
<evidence type="ECO:0000313" key="2">
    <source>
        <dbReference type="EMBL" id="KAJ9129951.1"/>
    </source>
</evidence>
<dbReference type="GO" id="GO:0003688">
    <property type="term" value="F:DNA replication origin binding"/>
    <property type="evidence" value="ECO:0007669"/>
    <property type="project" value="TreeGrafter"/>
</dbReference>
<proteinExistence type="predicted"/>
<feature type="region of interest" description="Disordered" evidence="1">
    <location>
        <begin position="456"/>
        <end position="518"/>
    </location>
</feature>
<feature type="region of interest" description="Disordered" evidence="1">
    <location>
        <begin position="641"/>
        <end position="663"/>
    </location>
</feature>
<keyword evidence="3" id="KW-1185">Reference proteome</keyword>
<dbReference type="EMBL" id="JANBVN010000294">
    <property type="protein sequence ID" value="KAJ9129951.1"/>
    <property type="molecule type" value="Genomic_DNA"/>
</dbReference>
<name>A0AA38VG07_9PEZI</name>
<dbReference type="Proteomes" id="UP001174691">
    <property type="component" value="Unassembled WGS sequence"/>
</dbReference>
<feature type="region of interest" description="Disordered" evidence="1">
    <location>
        <begin position="1"/>
        <end position="22"/>
    </location>
</feature>
<evidence type="ECO:0000256" key="1">
    <source>
        <dbReference type="SAM" id="MobiDB-lite"/>
    </source>
</evidence>
<dbReference type="PANTHER" id="PTHR42048">
    <property type="entry name" value="ARS-BINDING PROTEIN 2"/>
    <property type="match status" value="1"/>
</dbReference>
<protein>
    <submittedName>
        <fullName evidence="2">ARS-binding protein 2</fullName>
    </submittedName>
</protein>
<dbReference type="PANTHER" id="PTHR42048:SF1">
    <property type="entry name" value="ARS-BINDING PROTEIN 2"/>
    <property type="match status" value="1"/>
</dbReference>
<gene>
    <name evidence="2" type="ORF">NKR19_g10112</name>
</gene>